<evidence type="ECO:0000256" key="14">
    <source>
        <dbReference type="HAMAP-Rule" id="MF_02081"/>
    </source>
</evidence>
<keyword evidence="6 14" id="KW-0645">Protease</keyword>
<comment type="catalytic activity">
    <reaction evidence="14">
        <text>Preferential cleavage: (Ac)2-L-Lys-D-Ala-|-D-Ala. Also transpeptidation of peptidyl-alanyl moieties that are N-acyl substituents of D-alanine.</text>
        <dbReference type="EC" id="3.4.16.4"/>
    </reaction>
</comment>
<dbReference type="InterPro" id="IPR036138">
    <property type="entry name" value="PBP_dimer_sf"/>
</dbReference>
<dbReference type="Pfam" id="PF03717">
    <property type="entry name" value="PBP_dimer"/>
    <property type="match status" value="1"/>
</dbReference>
<evidence type="ECO:0000256" key="12">
    <source>
        <dbReference type="ARBA" id="ARBA00023136"/>
    </source>
</evidence>
<dbReference type="HAMAP" id="MF_02081">
    <property type="entry name" value="MrdA_transpept"/>
    <property type="match status" value="1"/>
</dbReference>
<keyword evidence="13 14" id="KW-0961">Cell wall biogenesis/degradation</keyword>
<evidence type="ECO:0000256" key="6">
    <source>
        <dbReference type="ARBA" id="ARBA00022670"/>
    </source>
</evidence>
<dbReference type="InterPro" id="IPR017790">
    <property type="entry name" value="Penicillin-binding_protein_2"/>
</dbReference>
<keyword evidence="4 14" id="KW-0997">Cell inner membrane</keyword>
<keyword evidence="18" id="KW-1185">Reference proteome</keyword>
<comment type="function">
    <text evidence="14">Catalyzes cross-linking of the peptidoglycan cell wall.</text>
</comment>
<evidence type="ECO:0000313" key="17">
    <source>
        <dbReference type="EMBL" id="GHB10857.1"/>
    </source>
</evidence>
<evidence type="ECO:0000256" key="3">
    <source>
        <dbReference type="ARBA" id="ARBA00022475"/>
    </source>
</evidence>
<dbReference type="NCBIfam" id="TIGR03423">
    <property type="entry name" value="pbp2_mrdA"/>
    <property type="match status" value="1"/>
</dbReference>
<comment type="similarity">
    <text evidence="14">Belongs to the transpeptidase family. MrdA subfamily.</text>
</comment>
<dbReference type="InterPro" id="IPR050515">
    <property type="entry name" value="Beta-lactam/transpept"/>
</dbReference>
<evidence type="ECO:0000256" key="8">
    <source>
        <dbReference type="ARBA" id="ARBA00022801"/>
    </source>
</evidence>
<dbReference type="RefSeq" id="WP_189443073.1">
    <property type="nucleotide sequence ID" value="NZ_BMZI01000001.1"/>
</dbReference>
<comment type="caution">
    <text evidence="17">The sequence shown here is derived from an EMBL/GenBank/DDBJ whole genome shotgun (WGS) entry which is preliminary data.</text>
</comment>
<dbReference type="PANTHER" id="PTHR30627:SF2">
    <property type="entry name" value="PEPTIDOGLYCAN D,D-TRANSPEPTIDASE MRDA"/>
    <property type="match status" value="1"/>
</dbReference>
<feature type="active site" description="Acyl-ester intermediate" evidence="14">
    <location>
        <position position="328"/>
    </location>
</feature>
<evidence type="ECO:0000313" key="18">
    <source>
        <dbReference type="Proteomes" id="UP000646745"/>
    </source>
</evidence>
<keyword evidence="8 14" id="KW-0378">Hydrolase</keyword>
<gene>
    <name evidence="17" type="primary">pbpA</name>
    <name evidence="14" type="synonym">mrdA</name>
    <name evidence="17" type="ORF">GCM10009038_05870</name>
</gene>
<dbReference type="InterPro" id="IPR005311">
    <property type="entry name" value="PBP_dimer"/>
</dbReference>
<organism evidence="17 18">
    <name type="scientific">Salinicola rhizosphaerae</name>
    <dbReference type="NCBI Taxonomy" id="1443141"/>
    <lineage>
        <taxon>Bacteria</taxon>
        <taxon>Pseudomonadati</taxon>
        <taxon>Pseudomonadota</taxon>
        <taxon>Gammaproteobacteria</taxon>
        <taxon>Oceanospirillales</taxon>
        <taxon>Halomonadaceae</taxon>
        <taxon>Salinicola</taxon>
    </lineage>
</organism>
<dbReference type="Pfam" id="PF00905">
    <property type="entry name" value="Transpeptidase"/>
    <property type="match status" value="1"/>
</dbReference>
<dbReference type="EC" id="3.4.16.4" evidence="14"/>
<dbReference type="Proteomes" id="UP000646745">
    <property type="component" value="Unassembled WGS sequence"/>
</dbReference>
<sequence>MRKRRPTDKDHLRESRVFRNRSLLAAALILLMAGGLVGRLFYLQVVKHDVFTTRSDNNRMRVEPLPPRRGLIYDRNGKLLAENRPTYNLTIVRERVDDLDETLERLVQILGLPEDEVATFKERSRQRQRPYQPALLMSDLTQDQIARLAVNRYLLSGVEVEAQLVRYYPDPIVMSHVLGYVGRINADELADLDPGNYAGTHFIGKTGVEYTYEGQLHGKAGLRKVETNARGRVLRELDRQPPVPGKDVTLTIDSRLQHMAYNLLDGRRGAIVAIQPKTGDILAMVSAPGFDINKFVTGISYDDYQGLQQDPDLPLYNRAARGQYPPGSTVKPFEALASLQNGVVKPNDIIYDPGYFKLPNDDRRYHNWLRWGHGRVDLERALEVSNNTYFYTMAYRLGIDRLSSFMHEFGFGEVTSLDVQGASAGLMPSREWKREKYNQAWFPGETLSAGIGQGYFMATPLQLAAATATLANHGHWVRPHLAEDIGEEAVKPPFADTKPDVKVDQDRWWQDVFKGMEAVISGPEGTARKAGVGLQYDMAAKTGTAQVFSLGQNQKYDADELEERLRDHALFIGFAPVEDPQIAIAMIVENAGGGISELGRELTDAWVLHDGKLDDTLPTTINEEVESLDGD</sequence>
<dbReference type="PANTHER" id="PTHR30627">
    <property type="entry name" value="PEPTIDOGLYCAN D,D-TRANSPEPTIDASE"/>
    <property type="match status" value="1"/>
</dbReference>
<name>A0ABQ3DSP1_9GAMM</name>
<evidence type="ECO:0000256" key="13">
    <source>
        <dbReference type="ARBA" id="ARBA00023316"/>
    </source>
</evidence>
<proteinExistence type="inferred from homology"/>
<protein>
    <recommendedName>
        <fullName evidence="14">Peptidoglycan D,D-transpeptidase MrdA</fullName>
        <ecNumber evidence="14">3.4.16.4</ecNumber>
    </recommendedName>
    <alternativeName>
        <fullName evidence="14">Penicillin-binding protein 2</fullName>
        <shortName evidence="14">PBP-2</shortName>
    </alternativeName>
</protein>
<dbReference type="InterPro" id="IPR001460">
    <property type="entry name" value="PCN-bd_Tpept"/>
</dbReference>
<evidence type="ECO:0000256" key="10">
    <source>
        <dbReference type="ARBA" id="ARBA00022984"/>
    </source>
</evidence>
<keyword evidence="11 14" id="KW-1133">Transmembrane helix</keyword>
<keyword evidence="5 14" id="KW-0121">Carboxypeptidase</keyword>
<dbReference type="SUPFAM" id="SSF56519">
    <property type="entry name" value="Penicillin binding protein dimerisation domain"/>
    <property type="match status" value="1"/>
</dbReference>
<dbReference type="Gene3D" id="3.40.710.10">
    <property type="entry name" value="DD-peptidase/beta-lactamase superfamily"/>
    <property type="match status" value="1"/>
</dbReference>
<evidence type="ECO:0000256" key="5">
    <source>
        <dbReference type="ARBA" id="ARBA00022645"/>
    </source>
</evidence>
<comment type="caution">
    <text evidence="14">Lacks conserved residue(s) required for the propagation of feature annotation.</text>
</comment>
<keyword evidence="9 14" id="KW-0133">Cell shape</keyword>
<dbReference type="EMBL" id="BMZI01000001">
    <property type="protein sequence ID" value="GHB10857.1"/>
    <property type="molecule type" value="Genomic_DNA"/>
</dbReference>
<evidence type="ECO:0000256" key="4">
    <source>
        <dbReference type="ARBA" id="ARBA00022519"/>
    </source>
</evidence>
<evidence type="ECO:0000256" key="2">
    <source>
        <dbReference type="ARBA" id="ARBA00004236"/>
    </source>
</evidence>
<keyword evidence="7 14" id="KW-0812">Transmembrane</keyword>
<evidence type="ECO:0000256" key="11">
    <source>
        <dbReference type="ARBA" id="ARBA00022989"/>
    </source>
</evidence>
<keyword evidence="10 14" id="KW-0573">Peptidoglycan synthesis</keyword>
<reference evidence="18" key="1">
    <citation type="journal article" date="2019" name="Int. J. Syst. Evol. Microbiol.">
        <title>The Global Catalogue of Microorganisms (GCM) 10K type strain sequencing project: providing services to taxonomists for standard genome sequencing and annotation.</title>
        <authorList>
            <consortium name="The Broad Institute Genomics Platform"/>
            <consortium name="The Broad Institute Genome Sequencing Center for Infectious Disease"/>
            <person name="Wu L."/>
            <person name="Ma J."/>
        </authorList>
    </citation>
    <scope>NUCLEOTIDE SEQUENCE [LARGE SCALE GENOMIC DNA]</scope>
    <source>
        <strain evidence="18">KCTC 32998</strain>
    </source>
</reference>
<dbReference type="InterPro" id="IPR012338">
    <property type="entry name" value="Beta-lactam/transpept-like"/>
</dbReference>
<evidence type="ECO:0000256" key="9">
    <source>
        <dbReference type="ARBA" id="ARBA00022960"/>
    </source>
</evidence>
<accession>A0ABQ3DSP1</accession>
<feature type="domain" description="Penicillin-binding protein dimerisation" evidence="16">
    <location>
        <begin position="65"/>
        <end position="237"/>
    </location>
</feature>
<feature type="domain" description="Penicillin-binding protein transpeptidase" evidence="15">
    <location>
        <begin position="269"/>
        <end position="592"/>
    </location>
</feature>
<dbReference type="Gene3D" id="3.30.1390.30">
    <property type="entry name" value="Penicillin-binding protein 2a, domain 3"/>
    <property type="match status" value="1"/>
</dbReference>
<evidence type="ECO:0000256" key="7">
    <source>
        <dbReference type="ARBA" id="ARBA00022692"/>
    </source>
</evidence>
<dbReference type="Gene3D" id="3.90.1310.10">
    <property type="entry name" value="Penicillin-binding protein 2a (Domain 2)"/>
    <property type="match status" value="1"/>
</dbReference>
<keyword evidence="3 14" id="KW-1003">Cell membrane</keyword>
<dbReference type="SUPFAM" id="SSF56601">
    <property type="entry name" value="beta-lactamase/transpeptidase-like"/>
    <property type="match status" value="1"/>
</dbReference>
<evidence type="ECO:0000256" key="1">
    <source>
        <dbReference type="ARBA" id="ARBA00004167"/>
    </source>
</evidence>
<keyword evidence="12 14" id="KW-0472">Membrane</keyword>
<comment type="subcellular location">
    <subcellularLocation>
        <location evidence="14">Cell inner membrane</location>
        <topology evidence="14">Single-pass membrane protein</topology>
    </subcellularLocation>
    <subcellularLocation>
        <location evidence="2">Cell membrane</location>
    </subcellularLocation>
    <subcellularLocation>
        <location evidence="1">Membrane</location>
        <topology evidence="1">Single-pass membrane protein</topology>
    </subcellularLocation>
</comment>
<comment type="pathway">
    <text evidence="14">Cell wall biogenesis; peptidoglycan biosynthesis.</text>
</comment>
<evidence type="ECO:0000259" key="16">
    <source>
        <dbReference type="Pfam" id="PF03717"/>
    </source>
</evidence>
<evidence type="ECO:0000259" key="15">
    <source>
        <dbReference type="Pfam" id="PF00905"/>
    </source>
</evidence>
<feature type="transmembrane region" description="Helical" evidence="14">
    <location>
        <begin position="21"/>
        <end position="42"/>
    </location>
</feature>